<feature type="chain" id="PRO_5009235684" evidence="2">
    <location>
        <begin position="19"/>
        <end position="358"/>
    </location>
</feature>
<dbReference type="GO" id="GO:0055085">
    <property type="term" value="P:transmembrane transport"/>
    <property type="evidence" value="ECO:0007669"/>
    <property type="project" value="InterPro"/>
</dbReference>
<keyword evidence="2" id="KW-0732">Signal</keyword>
<keyword evidence="1" id="KW-0813">Transport</keyword>
<keyword evidence="4" id="KW-1185">Reference proteome</keyword>
<sequence>MVLFPLATLVCLVSVAFGLSCEEKIAPKVMLAANAAELAYIKEFNFTTVVQTEFNDIVACTNDYQICQFNATTQIKAAIAWTSLMNSRAFDFTQTYFLVSGTGGANPRVAAAGGVAISRFVMQFERGSMFFGSDLPENFTGNYFWAGGQTPSVYPSLVDTELFEFNTDLIDRIFDLSKDLEMTEISDDLIAYREKYEYPAARRSPFIAKCDTVASNAYWHGDVAATNVENYVRLLSNGTANYCNTNQDDTGRAAAMFHAARNGKLDFSRVAFVKAFSNYDRPPPSMTAYQTRMMGDSATDVGLKNSWKVVLTFVDDVLNNWSSMYANGIQATGYVGDICDSMGDQIPIFVPSKCRIYS</sequence>
<feature type="signal peptide" evidence="2">
    <location>
        <begin position="1"/>
        <end position="18"/>
    </location>
</feature>
<evidence type="ECO:0000256" key="2">
    <source>
        <dbReference type="SAM" id="SignalP"/>
    </source>
</evidence>
<dbReference type="InterPro" id="IPR009486">
    <property type="entry name" value="Pur_nuclsid_perm"/>
</dbReference>
<name>A0A1G4ISI5_9SACH</name>
<comment type="similarity">
    <text evidence="1">Belongs to the NUP family.</text>
</comment>
<accession>A0A1G4ISI5</accession>
<protein>
    <submittedName>
        <fullName evidence="3">LANO_0A07470g1_1</fullName>
    </submittedName>
</protein>
<evidence type="ECO:0000256" key="1">
    <source>
        <dbReference type="PIRNR" id="PIRNR013171"/>
    </source>
</evidence>
<organism evidence="3 4">
    <name type="scientific">Lachancea nothofagi CBS 11611</name>
    <dbReference type="NCBI Taxonomy" id="1266666"/>
    <lineage>
        <taxon>Eukaryota</taxon>
        <taxon>Fungi</taxon>
        <taxon>Dikarya</taxon>
        <taxon>Ascomycota</taxon>
        <taxon>Saccharomycotina</taxon>
        <taxon>Saccharomycetes</taxon>
        <taxon>Saccharomycetales</taxon>
        <taxon>Saccharomycetaceae</taxon>
        <taxon>Lachancea</taxon>
    </lineage>
</organism>
<dbReference type="EMBL" id="LT598449">
    <property type="protein sequence ID" value="SCU79781.1"/>
    <property type="molecule type" value="Genomic_DNA"/>
</dbReference>
<dbReference type="PANTHER" id="PTHR38643">
    <property type="entry name" value="PURINE NUCLEOSIDE PERMEASE C285.05-RELATED"/>
    <property type="match status" value="1"/>
</dbReference>
<evidence type="ECO:0000313" key="3">
    <source>
        <dbReference type="EMBL" id="SCU79781.1"/>
    </source>
</evidence>
<dbReference type="Proteomes" id="UP000189911">
    <property type="component" value="Chromosome A"/>
</dbReference>
<dbReference type="OrthoDB" id="2331083at2759"/>
<dbReference type="PIRSF" id="PIRSF013171">
    <property type="entry name" value="Pur_nuclsid_perm"/>
    <property type="match status" value="1"/>
</dbReference>
<comment type="function">
    <text evidence="1">Nucleoside permease that transports adenosine and guanosine.</text>
</comment>
<dbReference type="AlphaFoldDB" id="A0A1G4ISI5"/>
<proteinExistence type="inferred from homology"/>
<dbReference type="GO" id="GO:0005783">
    <property type="term" value="C:endoplasmic reticulum"/>
    <property type="evidence" value="ECO:0007669"/>
    <property type="project" value="TreeGrafter"/>
</dbReference>
<dbReference type="Pfam" id="PF06516">
    <property type="entry name" value="NUP"/>
    <property type="match status" value="1"/>
</dbReference>
<gene>
    <name evidence="3" type="ORF">LANO_0A07470G</name>
</gene>
<reference evidence="4" key="1">
    <citation type="submission" date="2016-03" db="EMBL/GenBank/DDBJ databases">
        <authorList>
            <person name="Devillers Hugo."/>
        </authorList>
    </citation>
    <scope>NUCLEOTIDE SEQUENCE [LARGE SCALE GENOMIC DNA]</scope>
</reference>
<dbReference type="PANTHER" id="PTHR38643:SF1">
    <property type="entry name" value="PURINE NUCLEOSIDE PERMEASE C285.05-RELATED"/>
    <property type="match status" value="1"/>
</dbReference>
<evidence type="ECO:0000313" key="4">
    <source>
        <dbReference type="Proteomes" id="UP000189911"/>
    </source>
</evidence>